<keyword evidence="3" id="KW-1185">Reference proteome</keyword>
<evidence type="ECO:0000313" key="3">
    <source>
        <dbReference type="Proteomes" id="UP000264589"/>
    </source>
</evidence>
<comment type="caution">
    <text evidence="2">The sequence shown here is derived from an EMBL/GenBank/DDBJ whole genome shotgun (WGS) entry which is preliminary data.</text>
</comment>
<proteinExistence type="predicted"/>
<sequence>MRPEDPYTKDRFDEEAPSLCTCWRIIRQDDAEIGLTDHDRDISFTGTLFRSAGGAMGSSLEATASLSPDNADIIGVLDPDLLGADALEAGFFDEADIQVWRVDWADPDARLLLRTGRLGEVERTGEGFRAEFRSLKAQLGQVAGRIYGRTCDAALGDTRCGVDLQDTSYHMDGVISGGDSRRLEVTVGTKRTAGFYTGGAVIIDDGPLAGVIRAIREHGDAGEDESILLWEALPQELSPGTSVRLIAGCDKQFGTCASKFSNQLNFRGFPHIPGNDVLMATARPGDGS</sequence>
<dbReference type="InterPro" id="IPR011928">
    <property type="entry name" value="Phage_phiJL001_Gp84"/>
</dbReference>
<dbReference type="Proteomes" id="UP000264589">
    <property type="component" value="Unassembled WGS sequence"/>
</dbReference>
<dbReference type="InParanoid" id="A0A371RKG8"/>
<dbReference type="AlphaFoldDB" id="A0A371RKG8"/>
<reference evidence="2 3" key="1">
    <citation type="submission" date="2018-08" db="EMBL/GenBank/DDBJ databases">
        <title>Parvularcula sp. SM1705, isolated from surface water of the South Sea China.</title>
        <authorList>
            <person name="Sun L."/>
        </authorList>
    </citation>
    <scope>NUCLEOTIDE SEQUENCE [LARGE SCALE GENOMIC DNA]</scope>
    <source>
        <strain evidence="2 3">SM1705</strain>
    </source>
</reference>
<dbReference type="OrthoDB" id="1633386at2"/>
<evidence type="ECO:0000259" key="1">
    <source>
        <dbReference type="Pfam" id="PF09356"/>
    </source>
</evidence>
<dbReference type="Pfam" id="PF09356">
    <property type="entry name" value="Phage_BR0599"/>
    <property type="match status" value="1"/>
</dbReference>
<dbReference type="RefSeq" id="WP_116392569.1">
    <property type="nucleotide sequence ID" value="NZ_QUQO01000001.1"/>
</dbReference>
<evidence type="ECO:0000313" key="2">
    <source>
        <dbReference type="EMBL" id="RFB05937.1"/>
    </source>
</evidence>
<dbReference type="EMBL" id="QUQO01000001">
    <property type="protein sequence ID" value="RFB05937.1"/>
    <property type="molecule type" value="Genomic_DNA"/>
</dbReference>
<dbReference type="Pfam" id="PF09931">
    <property type="entry name" value="Phage_phiJL001_Gp84_N"/>
    <property type="match status" value="1"/>
</dbReference>
<gene>
    <name evidence="2" type="ORF">DX908_12070</name>
</gene>
<organism evidence="2 3">
    <name type="scientific">Parvularcula marina</name>
    <dbReference type="NCBI Taxonomy" id="2292771"/>
    <lineage>
        <taxon>Bacteria</taxon>
        <taxon>Pseudomonadati</taxon>
        <taxon>Pseudomonadota</taxon>
        <taxon>Alphaproteobacteria</taxon>
        <taxon>Parvularculales</taxon>
        <taxon>Parvularculaceae</taxon>
        <taxon>Parvularcula</taxon>
    </lineage>
</organism>
<protein>
    <submittedName>
        <fullName evidence="2">DUF2163 domain-containing protein</fullName>
    </submittedName>
</protein>
<name>A0A371RKG8_9PROT</name>
<accession>A0A371RKG8</accession>
<dbReference type="InterPro" id="IPR018964">
    <property type="entry name" value="Phage_phiJL001_Gp84_C"/>
</dbReference>
<dbReference type="NCBIfam" id="TIGR02218">
    <property type="entry name" value="phg_TIGR02218"/>
    <property type="match status" value="1"/>
</dbReference>
<feature type="domain" description="Bacteriophage phiJL001 Gp84 C-terminal" evidence="1">
    <location>
        <begin position="194"/>
        <end position="276"/>
    </location>
</feature>